<keyword evidence="1" id="KW-1133">Transmembrane helix</keyword>
<dbReference type="EMBL" id="SGJB01000009">
    <property type="protein sequence ID" value="TQQ84594.1"/>
    <property type="molecule type" value="Genomic_DNA"/>
</dbReference>
<evidence type="ECO:0000313" key="2">
    <source>
        <dbReference type="EMBL" id="TQQ84594.1"/>
    </source>
</evidence>
<dbReference type="RefSeq" id="WP_142536069.1">
    <property type="nucleotide sequence ID" value="NZ_SGJB01000009.1"/>
</dbReference>
<proteinExistence type="predicted"/>
<evidence type="ECO:0000256" key="1">
    <source>
        <dbReference type="SAM" id="Phobius"/>
    </source>
</evidence>
<dbReference type="Proteomes" id="UP000317863">
    <property type="component" value="Unassembled WGS sequence"/>
</dbReference>
<keyword evidence="1" id="KW-0472">Membrane</keyword>
<evidence type="ECO:0000313" key="3">
    <source>
        <dbReference type="Proteomes" id="UP000317863"/>
    </source>
</evidence>
<feature type="transmembrane region" description="Helical" evidence="1">
    <location>
        <begin position="6"/>
        <end position="25"/>
    </location>
</feature>
<comment type="caution">
    <text evidence="2">The sequence shown here is derived from an EMBL/GenBank/DDBJ whole genome shotgun (WGS) entry which is preliminary data.</text>
</comment>
<keyword evidence="3" id="KW-1185">Reference proteome</keyword>
<dbReference type="OrthoDB" id="1753244at2"/>
<dbReference type="AlphaFoldDB" id="A0A544QV73"/>
<gene>
    <name evidence="2" type="ORF">EXD82_06295</name>
</gene>
<name>A0A544QV73_9FIRM</name>
<sequence length="99" mass="10821">MNAIGWQIGACLIGISALITAIYIAKLLSSASQTIEQANKVVEKAYRILDRKERDIEDIISNAASITGNVDTIIEAVTKIGSIVNVFGFVKRKKKRKSK</sequence>
<keyword evidence="1" id="KW-0812">Transmembrane</keyword>
<reference evidence="2 3" key="1">
    <citation type="submission" date="2019-02" db="EMBL/GenBank/DDBJ databases">
        <title>Peptostreptococcaceae bacterium ZHW00191 nov., a new bacterium isolated from the human gut.</title>
        <authorList>
            <person name="Zhou H.-W."/>
            <person name="Chen X.-J."/>
        </authorList>
    </citation>
    <scope>NUCLEOTIDE SEQUENCE [LARGE SCALE GENOMIC DNA]</scope>
    <source>
        <strain evidence="2 3">ZHW00191</strain>
    </source>
</reference>
<protein>
    <submittedName>
        <fullName evidence="2">DUF948 domain-containing protein</fullName>
    </submittedName>
</protein>
<accession>A0A544QV73</accession>
<organism evidence="2 3">
    <name type="scientific">Peptacetobacter hominis</name>
    <dbReference type="NCBI Taxonomy" id="2743610"/>
    <lineage>
        <taxon>Bacteria</taxon>
        <taxon>Bacillati</taxon>
        <taxon>Bacillota</taxon>
        <taxon>Clostridia</taxon>
        <taxon>Peptostreptococcales</taxon>
        <taxon>Peptostreptococcaceae</taxon>
        <taxon>Peptacetobacter</taxon>
    </lineage>
</organism>